<dbReference type="RefSeq" id="WP_141824534.1">
    <property type="nucleotide sequence ID" value="NZ_BAAAQC010000013.1"/>
</dbReference>
<dbReference type="PRINTS" id="PR00081">
    <property type="entry name" value="GDHRDH"/>
</dbReference>
<reference evidence="2 3" key="1">
    <citation type="submission" date="2019-06" db="EMBL/GenBank/DDBJ databases">
        <title>Sequencing the genomes of 1000 actinobacteria strains.</title>
        <authorList>
            <person name="Klenk H.-P."/>
        </authorList>
    </citation>
    <scope>NUCLEOTIDE SEQUENCE [LARGE SCALE GENOMIC DNA]</scope>
    <source>
        <strain evidence="2 3">DSM 21776</strain>
    </source>
</reference>
<dbReference type="PANTHER" id="PTHR43157">
    <property type="entry name" value="PHOSPHATIDYLINOSITOL-GLYCAN BIOSYNTHESIS CLASS F PROTEIN-RELATED"/>
    <property type="match status" value="1"/>
</dbReference>
<evidence type="ECO:0000313" key="2">
    <source>
        <dbReference type="EMBL" id="TQN45292.1"/>
    </source>
</evidence>
<dbReference type="SUPFAM" id="SSF51735">
    <property type="entry name" value="NAD(P)-binding Rossmann-fold domains"/>
    <property type="match status" value="1"/>
</dbReference>
<comment type="caution">
    <text evidence="2">The sequence shown here is derived from an EMBL/GenBank/DDBJ whole genome shotgun (WGS) entry which is preliminary data.</text>
</comment>
<evidence type="ECO:0000256" key="1">
    <source>
        <dbReference type="ARBA" id="ARBA00023002"/>
    </source>
</evidence>
<evidence type="ECO:0000313" key="3">
    <source>
        <dbReference type="Proteomes" id="UP000320085"/>
    </source>
</evidence>
<dbReference type="PANTHER" id="PTHR43157:SF31">
    <property type="entry name" value="PHOSPHATIDYLINOSITOL-GLYCAN BIOSYNTHESIS CLASS F PROTEIN"/>
    <property type="match status" value="1"/>
</dbReference>
<dbReference type="EMBL" id="VFQF01000003">
    <property type="protein sequence ID" value="TQN45292.1"/>
    <property type="molecule type" value="Genomic_DNA"/>
</dbReference>
<dbReference type="Proteomes" id="UP000320085">
    <property type="component" value="Unassembled WGS sequence"/>
</dbReference>
<dbReference type="OrthoDB" id="4577644at2"/>
<dbReference type="InterPro" id="IPR002347">
    <property type="entry name" value="SDR_fam"/>
</dbReference>
<accession>A0A543PMI9</accession>
<gene>
    <name evidence="2" type="ORF">FHX52_4531</name>
</gene>
<dbReference type="Gene3D" id="3.40.50.720">
    <property type="entry name" value="NAD(P)-binding Rossmann-like Domain"/>
    <property type="match status" value="1"/>
</dbReference>
<dbReference type="AlphaFoldDB" id="A0A543PMI9"/>
<protein>
    <submittedName>
        <fullName evidence="2">NADP-dependent 3-hydroxy acid dehydrogenase YdfG</fullName>
    </submittedName>
</protein>
<dbReference type="Pfam" id="PF00106">
    <property type="entry name" value="adh_short"/>
    <property type="match status" value="1"/>
</dbReference>
<keyword evidence="1" id="KW-0560">Oxidoreductase</keyword>
<organism evidence="2 3">
    <name type="scientific">Humibacillus xanthopallidus</name>
    <dbReference type="NCBI Taxonomy" id="412689"/>
    <lineage>
        <taxon>Bacteria</taxon>
        <taxon>Bacillati</taxon>
        <taxon>Actinomycetota</taxon>
        <taxon>Actinomycetes</taxon>
        <taxon>Micrococcales</taxon>
        <taxon>Intrasporangiaceae</taxon>
        <taxon>Humibacillus</taxon>
    </lineage>
</organism>
<dbReference type="GO" id="GO:0016491">
    <property type="term" value="F:oxidoreductase activity"/>
    <property type="evidence" value="ECO:0007669"/>
    <property type="project" value="UniProtKB-KW"/>
</dbReference>
<name>A0A543PMI9_9MICO</name>
<dbReference type="InterPro" id="IPR036291">
    <property type="entry name" value="NAD(P)-bd_dom_sf"/>
</dbReference>
<proteinExistence type="predicted"/>
<sequence>MTSPRRPTRHVGPDQPRLDGHVVVVTGGSTGLGYFTSEHLARLGASVIIAARDADRAESARRSIELHVPGAQVQHVPLDLAHLDSVHDAGERLAALPRIDALVANAAVVALPDWSKPRAERGHRALTTADGLELHWGTNHLGHFALIAHLLPALIASGGRVVHVGSVIHSRVRQPADSVPRPDEAQSDLAKYARSKLAVMTFGFELARRLEAQRSRSAQRASSVVAHPGTAVDTLSPARAIAVNQPAVNPVTRTLVRSFAHGKHRGAMPLVTAAASPEARNGDYWGPSGWQQLRGRPARLSPHAAALDAEVAGRLITRSEELAGIRLPL</sequence>